<feature type="domain" description="GmrSD restriction endonucleases N-terminal" evidence="1">
    <location>
        <begin position="29"/>
        <end position="194"/>
    </location>
</feature>
<organism evidence="2 3">
    <name type="scientific">Scytonema hofmannii PCC 7110</name>
    <dbReference type="NCBI Taxonomy" id="128403"/>
    <lineage>
        <taxon>Bacteria</taxon>
        <taxon>Bacillati</taxon>
        <taxon>Cyanobacteriota</taxon>
        <taxon>Cyanophyceae</taxon>
        <taxon>Nostocales</taxon>
        <taxon>Scytonemataceae</taxon>
        <taxon>Scytonema</taxon>
    </lineage>
</organism>
<evidence type="ECO:0000313" key="2">
    <source>
        <dbReference type="EMBL" id="KYC44016.1"/>
    </source>
</evidence>
<evidence type="ECO:0000259" key="1">
    <source>
        <dbReference type="Pfam" id="PF03235"/>
    </source>
</evidence>
<dbReference type="AlphaFoldDB" id="A0A139XH47"/>
<dbReference type="STRING" id="128403.WA1_02405"/>
<dbReference type="EMBL" id="ANNX02000012">
    <property type="protein sequence ID" value="KYC44016.1"/>
    <property type="molecule type" value="Genomic_DNA"/>
</dbReference>
<gene>
    <name evidence="2" type="ORF">WA1_02405</name>
</gene>
<dbReference type="PANTHER" id="PTHR39639:SF1">
    <property type="entry name" value="DUF262 DOMAIN-CONTAINING PROTEIN"/>
    <property type="match status" value="1"/>
</dbReference>
<dbReference type="OrthoDB" id="9770340at2"/>
<reference evidence="2 3" key="1">
    <citation type="journal article" date="2013" name="Genome Biol. Evol.">
        <title>Genomes of Stigonematalean cyanobacteria (subsection V) and the evolution of oxygenic photosynthesis from prokaryotes to plastids.</title>
        <authorList>
            <person name="Dagan T."/>
            <person name="Roettger M."/>
            <person name="Stucken K."/>
            <person name="Landan G."/>
            <person name="Koch R."/>
            <person name="Major P."/>
            <person name="Gould S.B."/>
            <person name="Goremykin V.V."/>
            <person name="Rippka R."/>
            <person name="Tandeau de Marsac N."/>
            <person name="Gugger M."/>
            <person name="Lockhart P.J."/>
            <person name="Allen J.F."/>
            <person name="Brune I."/>
            <person name="Maus I."/>
            <person name="Puhler A."/>
            <person name="Martin W.F."/>
        </authorList>
    </citation>
    <scope>NUCLEOTIDE SEQUENCE [LARGE SCALE GENOMIC DNA]</scope>
    <source>
        <strain evidence="2 3">PCC 7110</strain>
    </source>
</reference>
<comment type="caution">
    <text evidence="2">The sequence shown here is derived from an EMBL/GenBank/DDBJ whole genome shotgun (WGS) entry which is preliminary data.</text>
</comment>
<dbReference type="RefSeq" id="WP_017741308.1">
    <property type="nucleotide sequence ID" value="NZ_KQ976354.1"/>
</dbReference>
<accession>A0A139XH47</accession>
<dbReference type="Pfam" id="PF03235">
    <property type="entry name" value="GmrSD_N"/>
    <property type="match status" value="1"/>
</dbReference>
<dbReference type="PANTHER" id="PTHR39639">
    <property type="entry name" value="CHROMOSOME 16, WHOLE GENOME SHOTGUN SEQUENCE"/>
    <property type="match status" value="1"/>
</dbReference>
<proteinExistence type="predicted"/>
<name>A0A139XH47_9CYAN</name>
<protein>
    <recommendedName>
        <fullName evidence="1">GmrSD restriction endonucleases N-terminal domain-containing protein</fullName>
    </recommendedName>
</protein>
<dbReference type="InterPro" id="IPR004919">
    <property type="entry name" value="GmrSD_N"/>
</dbReference>
<evidence type="ECO:0000313" key="3">
    <source>
        <dbReference type="Proteomes" id="UP000076925"/>
    </source>
</evidence>
<keyword evidence="3" id="KW-1185">Reference proteome</keyword>
<dbReference type="Proteomes" id="UP000076925">
    <property type="component" value="Unassembled WGS sequence"/>
</dbReference>
<sequence length="377" mass="43723">MSLQEEIDKTRQEIRTDGYSMSIGEWISLYENNEIDIHPDFQRFFRWSDHQKSTFIESILLGIPIPPIFVSQRDDGIWDVIDGLQRLSTIYEFVGIFKPDIQEQDISSAQKRNKLLFALQKTTYLPSLAGKKWDDPDDKENSLTQAQRLLIKRAKIAVNIVEKESDPMIKYELFQRLNTGGSIATPQEVRNCILLMLDKDLYKLMRSLADREAFKSCIALSDRLYEEQYDMELVLRFILLFDKDDNSIQTLGGDVSVFLTDRMRDMAFEKDWDGSHIERAFDVTFNILNEVMGDNSFKRYKSENDRFLGGFLLSAYEVIALGIGYNYQNVPPTDQISERIKNIWSNPTYQKWSGAGVNAARRLPYLIPLGRKVFSPL</sequence>